<dbReference type="AlphaFoldDB" id="A0A5E7DDC2"/>
<accession>A0A5E7DDC2</accession>
<sequence length="248" mass="28507">MLAGWAARQSNFPFHEALENELSKKKDMSQLQIDGVFCISLRGRTDRRELLTREFEGSGLNIEFLIVDRDNESPERGCFDSHVKCAKMALERNYRRILVLEDDATLVAFKQDQLHQMNAFMNRQEPGLFYLGANLGKVWLTWHRGIARVRAKGTHAYILSSNACEQLLAHAPYTGIAIDKVYSKHFKAYMAFPMLSQQQPEEVVASDVLAARSSDGTFPDAAYWRDNWRRQYVQVFKNLGKTVLLRDL</sequence>
<dbReference type="InterPro" id="IPR002654">
    <property type="entry name" value="Glyco_trans_25"/>
</dbReference>
<organism evidence="2 3">
    <name type="scientific">Pseudomonas fluorescens</name>
    <dbReference type="NCBI Taxonomy" id="294"/>
    <lineage>
        <taxon>Bacteria</taxon>
        <taxon>Pseudomonadati</taxon>
        <taxon>Pseudomonadota</taxon>
        <taxon>Gammaproteobacteria</taxon>
        <taxon>Pseudomonadales</taxon>
        <taxon>Pseudomonadaceae</taxon>
        <taxon>Pseudomonas</taxon>
    </lineage>
</organism>
<dbReference type="RefSeq" id="WP_150799169.1">
    <property type="nucleotide sequence ID" value="NZ_CABVHU010000009.1"/>
</dbReference>
<dbReference type="EMBL" id="CABVHU010000009">
    <property type="protein sequence ID" value="VVO15036.1"/>
    <property type="molecule type" value="Genomic_DNA"/>
</dbReference>
<protein>
    <recommendedName>
        <fullName evidence="1">Glycosyl transferase family 25 domain-containing protein</fullName>
    </recommendedName>
</protein>
<dbReference type="OrthoDB" id="6893217at2"/>
<evidence type="ECO:0000259" key="1">
    <source>
        <dbReference type="Pfam" id="PF01755"/>
    </source>
</evidence>
<reference evidence="2 3" key="1">
    <citation type="submission" date="2019-09" db="EMBL/GenBank/DDBJ databases">
        <authorList>
            <person name="Chandra G."/>
            <person name="Truman W A."/>
        </authorList>
    </citation>
    <scope>NUCLEOTIDE SEQUENCE [LARGE SCALE GENOMIC DNA]</scope>
    <source>
        <strain evidence="2">PS833</strain>
    </source>
</reference>
<proteinExistence type="predicted"/>
<dbReference type="CDD" id="cd06532">
    <property type="entry name" value="Glyco_transf_25"/>
    <property type="match status" value="1"/>
</dbReference>
<feature type="domain" description="Glycosyl transferase family 25" evidence="1">
    <location>
        <begin position="74"/>
        <end position="122"/>
    </location>
</feature>
<gene>
    <name evidence="2" type="ORF">PS833_03742</name>
</gene>
<evidence type="ECO:0000313" key="3">
    <source>
        <dbReference type="Proteomes" id="UP000409037"/>
    </source>
</evidence>
<evidence type="ECO:0000313" key="2">
    <source>
        <dbReference type="EMBL" id="VVO15036.1"/>
    </source>
</evidence>
<name>A0A5E7DDC2_PSEFL</name>
<dbReference type="Proteomes" id="UP000409037">
    <property type="component" value="Unassembled WGS sequence"/>
</dbReference>
<dbReference type="Pfam" id="PF01755">
    <property type="entry name" value="Glyco_transf_25"/>
    <property type="match status" value="1"/>
</dbReference>